<keyword evidence="4" id="KW-1185">Reference proteome</keyword>
<dbReference type="Pfam" id="PF00582">
    <property type="entry name" value="Usp"/>
    <property type="match status" value="1"/>
</dbReference>
<sequence length="144" mass="15272">MIRRILLPVDDSAAALAATRTALELAAATGATVHALHVVADHMLGATLRASTSSDVDERRAAAADSLLAHVAKLAHDAGVTMTTEQATGEPARCILDRARTWRADLVVLGRADHRGPGQPYIGHHTQHILEFAEQPVLTVPRPS</sequence>
<gene>
    <name evidence="3" type="ORF">HFP15_39075</name>
</gene>
<comment type="caution">
    <text evidence="3">The sequence shown here is derived from an EMBL/GenBank/DDBJ whole genome shotgun (WGS) entry which is preliminary data.</text>
</comment>
<comment type="similarity">
    <text evidence="1">Belongs to the universal stress protein A family.</text>
</comment>
<evidence type="ECO:0000259" key="2">
    <source>
        <dbReference type="Pfam" id="PF00582"/>
    </source>
</evidence>
<reference evidence="3 4" key="1">
    <citation type="submission" date="2020-04" db="EMBL/GenBank/DDBJ databases">
        <title>Novel species.</title>
        <authorList>
            <person name="Teo W.F.A."/>
            <person name="Lipun K."/>
            <person name="Srisuk N."/>
            <person name="Duangmal K."/>
        </authorList>
    </citation>
    <scope>NUCLEOTIDE SEQUENCE [LARGE SCALE GENOMIC DNA]</scope>
    <source>
        <strain evidence="3 4">K13G38</strain>
    </source>
</reference>
<dbReference type="CDD" id="cd00293">
    <property type="entry name" value="USP-like"/>
    <property type="match status" value="1"/>
</dbReference>
<organism evidence="3 4">
    <name type="scientific">Amycolatopsis acididurans</name>
    <dbReference type="NCBI Taxonomy" id="2724524"/>
    <lineage>
        <taxon>Bacteria</taxon>
        <taxon>Bacillati</taxon>
        <taxon>Actinomycetota</taxon>
        <taxon>Actinomycetes</taxon>
        <taxon>Pseudonocardiales</taxon>
        <taxon>Pseudonocardiaceae</taxon>
        <taxon>Amycolatopsis</taxon>
    </lineage>
</organism>
<feature type="domain" description="UspA" evidence="2">
    <location>
        <begin position="1"/>
        <end position="141"/>
    </location>
</feature>
<dbReference type="InterPro" id="IPR014729">
    <property type="entry name" value="Rossmann-like_a/b/a_fold"/>
</dbReference>
<evidence type="ECO:0000313" key="3">
    <source>
        <dbReference type="EMBL" id="NKQ58863.1"/>
    </source>
</evidence>
<dbReference type="Proteomes" id="UP000715441">
    <property type="component" value="Unassembled WGS sequence"/>
</dbReference>
<evidence type="ECO:0000313" key="4">
    <source>
        <dbReference type="Proteomes" id="UP000715441"/>
    </source>
</evidence>
<dbReference type="EMBL" id="JAAXLS010000069">
    <property type="protein sequence ID" value="NKQ58863.1"/>
    <property type="molecule type" value="Genomic_DNA"/>
</dbReference>
<name>A0ABX1JGJ8_9PSEU</name>
<dbReference type="PRINTS" id="PR01438">
    <property type="entry name" value="UNVRSLSTRESS"/>
</dbReference>
<dbReference type="Gene3D" id="3.40.50.620">
    <property type="entry name" value="HUPs"/>
    <property type="match status" value="1"/>
</dbReference>
<dbReference type="RefSeq" id="WP_168523103.1">
    <property type="nucleotide sequence ID" value="NZ_JAAXLS010000069.1"/>
</dbReference>
<accession>A0ABX1JGJ8</accession>
<dbReference type="SUPFAM" id="SSF52402">
    <property type="entry name" value="Adenine nucleotide alpha hydrolases-like"/>
    <property type="match status" value="1"/>
</dbReference>
<dbReference type="PANTHER" id="PTHR46268:SF6">
    <property type="entry name" value="UNIVERSAL STRESS PROTEIN UP12"/>
    <property type="match status" value="1"/>
</dbReference>
<proteinExistence type="inferred from homology"/>
<evidence type="ECO:0000256" key="1">
    <source>
        <dbReference type="ARBA" id="ARBA00008791"/>
    </source>
</evidence>
<dbReference type="InterPro" id="IPR006015">
    <property type="entry name" value="Universal_stress_UspA"/>
</dbReference>
<protein>
    <submittedName>
        <fullName evidence="3">Universal stress protein</fullName>
    </submittedName>
</protein>
<dbReference type="InterPro" id="IPR006016">
    <property type="entry name" value="UspA"/>
</dbReference>
<dbReference type="PANTHER" id="PTHR46268">
    <property type="entry name" value="STRESS RESPONSE PROTEIN NHAX"/>
    <property type="match status" value="1"/>
</dbReference>